<feature type="region of interest" description="Disordered" evidence="2">
    <location>
        <begin position="252"/>
        <end position="276"/>
    </location>
</feature>
<dbReference type="EMBL" id="LR796172">
    <property type="protein sequence ID" value="CAB4123825.1"/>
    <property type="molecule type" value="Genomic_DNA"/>
</dbReference>
<evidence type="ECO:0000256" key="1">
    <source>
        <dbReference type="SAM" id="Coils"/>
    </source>
</evidence>
<feature type="region of interest" description="Disordered" evidence="2">
    <location>
        <begin position="167"/>
        <end position="201"/>
    </location>
</feature>
<gene>
    <name evidence="3" type="ORF">UFOVP48_90</name>
</gene>
<evidence type="ECO:0000313" key="3">
    <source>
        <dbReference type="EMBL" id="CAB4123825.1"/>
    </source>
</evidence>
<feature type="compositionally biased region" description="Polar residues" evidence="2">
    <location>
        <begin position="176"/>
        <end position="190"/>
    </location>
</feature>
<accession>A0A6J5KRJ7</accession>
<feature type="compositionally biased region" description="Acidic residues" evidence="2">
    <location>
        <begin position="30"/>
        <end position="39"/>
    </location>
</feature>
<sequence>MATEQTTFEFPDEIEVKSDRAGSRIVAPETEIEIVDDTPPEDRNRKPMAEPPKDVTDDELSKYDESVQSRIKHFSKGYHEERRAKEAAQREREEAVRLAKQVVEENKKLKGSLHEGQTALIEQAKQVAANDVEKARAKFKSAYEAGDPEALASAQDEMTAARLKSDRVANFRPTPVQLTEDSVQTTQRPQQPDMDPELKSWTERNPWFGAKKGMTAYAVGLHDDVVDEGYTAGSAKYYERIDTIMRDRFADEFEPASPADAPPQRTKSNVVAPATRSTAPKKVVLTKSQVDLAKRLGVPLELYAKQVVAEQMRK</sequence>
<name>A0A6J5KRJ7_9CAUD</name>
<protein>
    <submittedName>
        <fullName evidence="3">Uncharacterized protein</fullName>
    </submittedName>
</protein>
<feature type="compositionally biased region" description="Basic and acidic residues" evidence="2">
    <location>
        <begin position="40"/>
        <end position="65"/>
    </location>
</feature>
<organism evidence="3">
    <name type="scientific">uncultured Caudovirales phage</name>
    <dbReference type="NCBI Taxonomy" id="2100421"/>
    <lineage>
        <taxon>Viruses</taxon>
        <taxon>Duplodnaviria</taxon>
        <taxon>Heunggongvirae</taxon>
        <taxon>Uroviricota</taxon>
        <taxon>Caudoviricetes</taxon>
        <taxon>Peduoviridae</taxon>
        <taxon>Maltschvirus</taxon>
        <taxon>Maltschvirus maltsch</taxon>
    </lineage>
</organism>
<feature type="coiled-coil region" evidence="1">
    <location>
        <begin position="78"/>
        <end position="108"/>
    </location>
</feature>
<feature type="region of interest" description="Disordered" evidence="2">
    <location>
        <begin position="1"/>
        <end position="65"/>
    </location>
</feature>
<proteinExistence type="predicted"/>
<keyword evidence="1" id="KW-0175">Coiled coil</keyword>
<evidence type="ECO:0000256" key="2">
    <source>
        <dbReference type="SAM" id="MobiDB-lite"/>
    </source>
</evidence>
<reference evidence="3" key="1">
    <citation type="submission" date="2020-04" db="EMBL/GenBank/DDBJ databases">
        <authorList>
            <person name="Chiriac C."/>
            <person name="Salcher M."/>
            <person name="Ghai R."/>
            <person name="Kavagutti S V."/>
        </authorList>
    </citation>
    <scope>NUCLEOTIDE SEQUENCE</scope>
</reference>